<organism evidence="2 3">
    <name type="scientific">Rhizobium glycinendophyticum</name>
    <dbReference type="NCBI Taxonomy" id="2589807"/>
    <lineage>
        <taxon>Bacteria</taxon>
        <taxon>Pseudomonadati</taxon>
        <taxon>Pseudomonadota</taxon>
        <taxon>Alphaproteobacteria</taxon>
        <taxon>Hyphomicrobiales</taxon>
        <taxon>Rhizobiaceae</taxon>
        <taxon>Rhizobium/Agrobacterium group</taxon>
        <taxon>Rhizobium</taxon>
    </lineage>
</organism>
<dbReference type="Gene3D" id="3.40.50.280">
    <property type="entry name" value="Cobalamin-binding domain"/>
    <property type="match status" value="1"/>
</dbReference>
<feature type="domain" description="B12-binding" evidence="1">
    <location>
        <begin position="124"/>
        <end position="244"/>
    </location>
</feature>
<comment type="caution">
    <text evidence="2">The sequence shown here is derived from an EMBL/GenBank/DDBJ whole genome shotgun (WGS) entry which is preliminary data.</text>
</comment>
<dbReference type="OrthoDB" id="5498228at2"/>
<evidence type="ECO:0000259" key="1">
    <source>
        <dbReference type="PROSITE" id="PS51332"/>
    </source>
</evidence>
<dbReference type="GO" id="GO:0031419">
    <property type="term" value="F:cobalamin binding"/>
    <property type="evidence" value="ECO:0007669"/>
    <property type="project" value="InterPro"/>
</dbReference>
<evidence type="ECO:0000313" key="3">
    <source>
        <dbReference type="Proteomes" id="UP000316429"/>
    </source>
</evidence>
<reference evidence="2 3" key="1">
    <citation type="submission" date="2019-06" db="EMBL/GenBank/DDBJ databases">
        <title>Rhizobium sp. CL12 isolated from roots of soybean.</title>
        <authorList>
            <person name="Wang C."/>
        </authorList>
    </citation>
    <scope>NUCLEOTIDE SEQUENCE [LARGE SCALE GENOMIC DNA]</scope>
    <source>
        <strain evidence="2 3">CL12</strain>
    </source>
</reference>
<dbReference type="InterPro" id="IPR036724">
    <property type="entry name" value="Cobalamin-bd_sf"/>
</dbReference>
<gene>
    <name evidence="2" type="ORF">FJQ55_18895</name>
</gene>
<protein>
    <submittedName>
        <fullName evidence="2">Cobalamin B12-binding domain-containing protein</fullName>
    </submittedName>
</protein>
<dbReference type="AlphaFoldDB" id="A0A504UJ24"/>
<keyword evidence="3" id="KW-1185">Reference proteome</keyword>
<dbReference type="CDD" id="cd02065">
    <property type="entry name" value="B12-binding_like"/>
    <property type="match status" value="1"/>
</dbReference>
<dbReference type="Proteomes" id="UP000316429">
    <property type="component" value="Unassembled WGS sequence"/>
</dbReference>
<dbReference type="Pfam" id="PF02310">
    <property type="entry name" value="B12-binding"/>
    <property type="match status" value="1"/>
</dbReference>
<name>A0A504UJ24_9HYPH</name>
<dbReference type="EMBL" id="VFYP01000003">
    <property type="protein sequence ID" value="TPP06861.1"/>
    <property type="molecule type" value="Genomic_DNA"/>
</dbReference>
<proteinExistence type="predicted"/>
<dbReference type="InterPro" id="IPR006158">
    <property type="entry name" value="Cobalamin-bd"/>
</dbReference>
<dbReference type="SUPFAM" id="SSF52242">
    <property type="entry name" value="Cobalamin (vitamin B12)-binding domain"/>
    <property type="match status" value="1"/>
</dbReference>
<accession>A0A504UJ24</accession>
<evidence type="ECO:0000313" key="2">
    <source>
        <dbReference type="EMBL" id="TPP06861.1"/>
    </source>
</evidence>
<sequence>MAGRASRALPQEIDLQLHPELDPVARQLPGTERAISFRQALISVLIDPDPRGHRELIEELQRSGLPMQTLAIQLFAPVAAYLGNLWCTDETDFMQVAVASTRIGMIINHLSQSRSAALSARETERRVLLARTRGAMHTIGVSIVASCFRDMGWAVEGGGELELDDHVYMRLSNGPYDLLGISVGRVDEAPECAQAIRRIHSNRYAGSMKIAVGGPAVKKDPQAFNRIGADIVARSALEVMQLAD</sequence>
<dbReference type="GO" id="GO:0046872">
    <property type="term" value="F:metal ion binding"/>
    <property type="evidence" value="ECO:0007669"/>
    <property type="project" value="InterPro"/>
</dbReference>
<dbReference type="PROSITE" id="PS51332">
    <property type="entry name" value="B12_BINDING"/>
    <property type="match status" value="1"/>
</dbReference>